<dbReference type="Pfam" id="PF13242">
    <property type="entry name" value="Hydrolase_like"/>
    <property type="match status" value="1"/>
</dbReference>
<dbReference type="OrthoDB" id="413953at2759"/>
<keyword evidence="1" id="KW-0378">Hydrolase</keyword>
<feature type="binding site" evidence="3">
    <location>
        <position position="219"/>
    </location>
    <ligand>
        <name>Mg(2+)</name>
        <dbReference type="ChEBI" id="CHEBI:18420"/>
    </ligand>
</feature>
<sequence>MLSVLWRGEDAIPGSPETVRMLRAMGKQPVFLTNYSILSRKELMEKFTHLGYDVREEEIYSSATLAGLYLQSHLQTDETVFVLGSQGLHDEIESFGVKVAPLDSEDHVFDIQSLTETLKIDPKIGAVVVAFDINFNYRKLLRAANILSKESTHFLVTNEDPRLPSNDGWIVPDCGCLIEAVIKATKRTPTVLGKPNKFAWDFISKRFHVNPERTIMIGDSLNTDILFGYNCGIRRSLVLSGISSYADVTNRIDEVKHHPNAEKWIPNYYIQSLGTIAKCLWRLGLYEPDPDGDVCSDSASDETIEDRVDPWVSQPGTSPANGICHRKEVITTV</sequence>
<dbReference type="STRING" id="307972.A0A2G8LBP5"/>
<dbReference type="PANTHER" id="PTHR19288:SF93">
    <property type="entry name" value="FI11325P-RELATED"/>
    <property type="match status" value="1"/>
</dbReference>
<dbReference type="GO" id="GO:0005737">
    <property type="term" value="C:cytoplasm"/>
    <property type="evidence" value="ECO:0007669"/>
    <property type="project" value="TreeGrafter"/>
</dbReference>
<feature type="binding site" evidence="2">
    <location>
        <position position="194"/>
    </location>
    <ligand>
        <name>substrate</name>
    </ligand>
</feature>
<dbReference type="AlphaFoldDB" id="A0A2G8LBP5"/>
<dbReference type="SUPFAM" id="SSF56784">
    <property type="entry name" value="HAD-like"/>
    <property type="match status" value="1"/>
</dbReference>
<comment type="cofactor">
    <cofactor evidence="3">
        <name>Mg(2+)</name>
        <dbReference type="ChEBI" id="CHEBI:18420"/>
    </cofactor>
    <text evidence="3">Divalent metal ions. Mg(2+) is the most effective.</text>
</comment>
<organism evidence="4 5">
    <name type="scientific">Stichopus japonicus</name>
    <name type="common">Sea cucumber</name>
    <dbReference type="NCBI Taxonomy" id="307972"/>
    <lineage>
        <taxon>Eukaryota</taxon>
        <taxon>Metazoa</taxon>
        <taxon>Echinodermata</taxon>
        <taxon>Eleutherozoa</taxon>
        <taxon>Echinozoa</taxon>
        <taxon>Holothuroidea</taxon>
        <taxon>Aspidochirotacea</taxon>
        <taxon>Aspidochirotida</taxon>
        <taxon>Stichopodidae</taxon>
        <taxon>Apostichopus</taxon>
    </lineage>
</organism>
<dbReference type="Gene3D" id="3.40.50.1000">
    <property type="entry name" value="HAD superfamily/HAD-like"/>
    <property type="match status" value="2"/>
</dbReference>
<keyword evidence="3" id="KW-0479">Metal-binding</keyword>
<keyword evidence="5" id="KW-1185">Reference proteome</keyword>
<keyword evidence="3" id="KW-0460">Magnesium</keyword>
<dbReference type="InterPro" id="IPR006349">
    <property type="entry name" value="PGP_euk"/>
</dbReference>
<dbReference type="NCBIfam" id="TIGR01460">
    <property type="entry name" value="HAD-SF-IIA"/>
    <property type="match status" value="1"/>
</dbReference>
<dbReference type="EMBL" id="MRZV01000135">
    <property type="protein sequence ID" value="PIK57672.1"/>
    <property type="molecule type" value="Genomic_DNA"/>
</dbReference>
<evidence type="ECO:0000256" key="2">
    <source>
        <dbReference type="PIRSR" id="PIRSR000915-2"/>
    </source>
</evidence>
<proteinExistence type="predicted"/>
<dbReference type="GO" id="GO:0016791">
    <property type="term" value="F:phosphatase activity"/>
    <property type="evidence" value="ECO:0007669"/>
    <property type="project" value="InterPro"/>
</dbReference>
<reference evidence="4 5" key="1">
    <citation type="journal article" date="2017" name="PLoS Biol.">
        <title>The sea cucumber genome provides insights into morphological evolution and visceral regeneration.</title>
        <authorList>
            <person name="Zhang X."/>
            <person name="Sun L."/>
            <person name="Yuan J."/>
            <person name="Sun Y."/>
            <person name="Gao Y."/>
            <person name="Zhang L."/>
            <person name="Li S."/>
            <person name="Dai H."/>
            <person name="Hamel J.F."/>
            <person name="Liu C."/>
            <person name="Yu Y."/>
            <person name="Liu S."/>
            <person name="Lin W."/>
            <person name="Guo K."/>
            <person name="Jin S."/>
            <person name="Xu P."/>
            <person name="Storey K.B."/>
            <person name="Huan P."/>
            <person name="Zhang T."/>
            <person name="Zhou Y."/>
            <person name="Zhang J."/>
            <person name="Lin C."/>
            <person name="Li X."/>
            <person name="Xing L."/>
            <person name="Huo D."/>
            <person name="Sun M."/>
            <person name="Wang L."/>
            <person name="Mercier A."/>
            <person name="Li F."/>
            <person name="Yang H."/>
            <person name="Xiang J."/>
        </authorList>
    </citation>
    <scope>NUCLEOTIDE SEQUENCE [LARGE SCALE GENOMIC DNA]</scope>
    <source>
        <strain evidence="4">Shaxun</strain>
        <tissue evidence="4">Muscle</tissue>
    </source>
</reference>
<evidence type="ECO:0000256" key="3">
    <source>
        <dbReference type="PIRSR" id="PIRSR000915-3"/>
    </source>
</evidence>
<evidence type="ECO:0000313" key="5">
    <source>
        <dbReference type="Proteomes" id="UP000230750"/>
    </source>
</evidence>
<name>A0A2G8LBP5_STIJA</name>
<evidence type="ECO:0000313" key="4">
    <source>
        <dbReference type="EMBL" id="PIK57672.1"/>
    </source>
</evidence>
<dbReference type="Proteomes" id="UP000230750">
    <property type="component" value="Unassembled WGS sequence"/>
</dbReference>
<dbReference type="PANTHER" id="PTHR19288">
    <property type="entry name" value="4-NITROPHENYLPHOSPHATASE-RELATED"/>
    <property type="match status" value="1"/>
</dbReference>
<protein>
    <submittedName>
        <fullName evidence="4">Phosphoglycolate phosphatase</fullName>
    </submittedName>
</protein>
<dbReference type="GO" id="GO:0046872">
    <property type="term" value="F:metal ion binding"/>
    <property type="evidence" value="ECO:0007669"/>
    <property type="project" value="UniProtKB-KW"/>
</dbReference>
<gene>
    <name evidence="4" type="ORF">BSL78_05404</name>
</gene>
<evidence type="ECO:0000256" key="1">
    <source>
        <dbReference type="ARBA" id="ARBA00022801"/>
    </source>
</evidence>
<accession>A0A2G8LBP5</accession>
<dbReference type="Pfam" id="PF13344">
    <property type="entry name" value="Hydrolase_6"/>
    <property type="match status" value="1"/>
</dbReference>
<dbReference type="InterPro" id="IPR006357">
    <property type="entry name" value="HAD-SF_hydro_IIA"/>
</dbReference>
<dbReference type="PIRSF" id="PIRSF000915">
    <property type="entry name" value="PGP-type_phosphatase"/>
    <property type="match status" value="1"/>
</dbReference>
<comment type="caution">
    <text evidence="4">The sequence shown here is derived from an EMBL/GenBank/DDBJ whole genome shotgun (WGS) entry which is preliminary data.</text>
</comment>
<dbReference type="InterPro" id="IPR023214">
    <property type="entry name" value="HAD_sf"/>
</dbReference>
<dbReference type="NCBIfam" id="TIGR01452">
    <property type="entry name" value="PGP_euk"/>
    <property type="match status" value="1"/>
</dbReference>
<dbReference type="InterPro" id="IPR036412">
    <property type="entry name" value="HAD-like_sf"/>
</dbReference>